<feature type="compositionally biased region" description="Polar residues" evidence="1">
    <location>
        <begin position="637"/>
        <end position="646"/>
    </location>
</feature>
<name>A0AAW0G318_9APHY</name>
<proteinExistence type="predicted"/>
<feature type="compositionally biased region" description="Low complexity" evidence="1">
    <location>
        <begin position="92"/>
        <end position="104"/>
    </location>
</feature>
<feature type="region of interest" description="Disordered" evidence="1">
    <location>
        <begin position="526"/>
        <end position="555"/>
    </location>
</feature>
<organism evidence="2 3">
    <name type="scientific">Cerrena zonata</name>
    <dbReference type="NCBI Taxonomy" id="2478898"/>
    <lineage>
        <taxon>Eukaryota</taxon>
        <taxon>Fungi</taxon>
        <taxon>Dikarya</taxon>
        <taxon>Basidiomycota</taxon>
        <taxon>Agaricomycotina</taxon>
        <taxon>Agaricomycetes</taxon>
        <taxon>Polyporales</taxon>
        <taxon>Cerrenaceae</taxon>
        <taxon>Cerrena</taxon>
    </lineage>
</organism>
<feature type="compositionally biased region" description="Polar residues" evidence="1">
    <location>
        <begin position="694"/>
        <end position="711"/>
    </location>
</feature>
<sequence>MNRNQIHEDSQPNEHLRRRIGSNLPPVIRSSVPPAPPPTRGKRPYRGRGGGFRGGHRGGPPTSPAAHGSLRGGGRGGPPPNSRQSLPPRPFQTTQGQQRNTNNRPEPPKPSWTSHGPNHPKPEPRPEPAPGPVAGPSNPSAPQPQPQSQAPAKRKRKWNRDPHRKHNRQQEKRRKLLPSKPSTDQPSTQPTHGDPTESTSPNTNPTIEQCISFPTETLHEVQVETRPSSSSSSHPTLLNLDPTNRGTLRISPLPSDCDSSHPLATANKTIWTARKRTELLRKGLSATKIRIVDNALVVEWTCSVSPDAELVDWLKKQGELYFHPAPTQYRAPRTPSPMQTFDIQDSDSKPISLIPDNVTSHESLEAGPSAKRNQEQPHPATGTFSLLRSRPREIQVELDPDSLSAMGPLLKLEEKTQQLLVPLPLPSAGGIPIATAVSSPSREKRERSPSPGFHPSPLRQGTYRIPYLPPDCQINQLNYEENRQNWMAREKKKMINKGLTIQNSISSNDGLVFDWTSEVPLLPDTLLPCSDQDSEASSRPGNSKPIPIYSAPKPSTFDDSYEDLGFTRGSPPIDNESFFLNAQVSNAQVISPVSPSDHRTSGNRNDRPAPAVTRSTPSDTTKPSGRHLEDIDPSFTILRSSSSGIHSPTDIDTSRAAGSDIQSSSSGMEFRNDLINDRHTHVKHPDEARLPKINSVSGPATNGKSSTNSQAMLDDRETGSGSLLPKEKSPLLGSYSFVDVFVERVGKFLAQYFTSLGQGRLILDAVYADDAKLSIEVPPEFSQYMPHIPSGVCYGLRTITPVMNAFPSVLTTAFRDRSIDEKVTVLKTKEKKIALEVSCGIVACDVRALLDSSVKSELDLETKVWMGHEFVLDPSSDSLKIMFHKISLKFI</sequence>
<keyword evidence="3" id="KW-1185">Reference proteome</keyword>
<comment type="caution">
    <text evidence="2">The sequence shown here is derived from an EMBL/GenBank/DDBJ whole genome shotgun (WGS) entry which is preliminary data.</text>
</comment>
<feature type="compositionally biased region" description="Pro residues" evidence="1">
    <location>
        <begin position="127"/>
        <end position="145"/>
    </location>
</feature>
<feature type="compositionally biased region" description="Polar residues" evidence="1">
    <location>
        <begin position="180"/>
        <end position="191"/>
    </location>
</feature>
<evidence type="ECO:0000256" key="1">
    <source>
        <dbReference type="SAM" id="MobiDB-lite"/>
    </source>
</evidence>
<reference evidence="2 3" key="1">
    <citation type="submission" date="2022-09" db="EMBL/GenBank/DDBJ databases">
        <authorList>
            <person name="Palmer J.M."/>
        </authorList>
    </citation>
    <scope>NUCLEOTIDE SEQUENCE [LARGE SCALE GENOMIC DNA]</scope>
    <source>
        <strain evidence="2 3">DSM 7382</strain>
    </source>
</reference>
<feature type="region of interest" description="Disordered" evidence="1">
    <location>
        <begin position="326"/>
        <end position="391"/>
    </location>
</feature>
<dbReference type="EMBL" id="JASBNA010000012">
    <property type="protein sequence ID" value="KAK7687651.1"/>
    <property type="molecule type" value="Genomic_DNA"/>
</dbReference>
<accession>A0AAW0G318</accession>
<feature type="region of interest" description="Disordered" evidence="1">
    <location>
        <begin position="682"/>
        <end position="725"/>
    </location>
</feature>
<dbReference type="Proteomes" id="UP001385951">
    <property type="component" value="Unassembled WGS sequence"/>
</dbReference>
<feature type="region of interest" description="Disordered" evidence="1">
    <location>
        <begin position="437"/>
        <end position="464"/>
    </location>
</feature>
<feature type="compositionally biased region" description="Polar residues" evidence="1">
    <location>
        <begin position="613"/>
        <end position="623"/>
    </location>
</feature>
<feature type="compositionally biased region" description="Basic residues" evidence="1">
    <location>
        <begin position="152"/>
        <end position="177"/>
    </location>
</feature>
<feature type="compositionally biased region" description="Basic and acidic residues" evidence="1">
    <location>
        <begin position="596"/>
        <end position="607"/>
    </location>
</feature>
<evidence type="ECO:0000313" key="3">
    <source>
        <dbReference type="Proteomes" id="UP001385951"/>
    </source>
</evidence>
<feature type="compositionally biased region" description="Basic and acidic residues" evidence="1">
    <location>
        <begin position="1"/>
        <end position="15"/>
    </location>
</feature>
<evidence type="ECO:0000313" key="2">
    <source>
        <dbReference type="EMBL" id="KAK7687651.1"/>
    </source>
</evidence>
<feature type="region of interest" description="Disordered" evidence="1">
    <location>
        <begin position="1"/>
        <end position="208"/>
    </location>
</feature>
<feature type="compositionally biased region" description="Low complexity" evidence="1">
    <location>
        <begin position="196"/>
        <end position="206"/>
    </location>
</feature>
<feature type="region of interest" description="Disordered" evidence="1">
    <location>
        <begin position="591"/>
        <end position="667"/>
    </location>
</feature>
<protein>
    <submittedName>
        <fullName evidence="2">Uncharacterized protein</fullName>
    </submittedName>
</protein>
<dbReference type="AlphaFoldDB" id="A0AAW0G318"/>
<gene>
    <name evidence="2" type="ORF">QCA50_008866</name>
</gene>
<feature type="region of interest" description="Disordered" evidence="1">
    <location>
        <begin position="220"/>
        <end position="262"/>
    </location>
</feature>